<dbReference type="EMBL" id="JAGUCN010000005">
    <property type="protein sequence ID" value="MBS2211024.1"/>
    <property type="molecule type" value="Genomic_DNA"/>
</dbReference>
<name>A0ABS5K7T4_9BACT</name>
<accession>A0ABS5K7T4</accession>
<dbReference type="Pfam" id="PF01627">
    <property type="entry name" value="Hpt"/>
    <property type="match status" value="1"/>
</dbReference>
<dbReference type="InterPro" id="IPR036641">
    <property type="entry name" value="HPT_dom_sf"/>
</dbReference>
<feature type="modified residue" description="Phosphohistidine" evidence="1">
    <location>
        <position position="59"/>
    </location>
</feature>
<feature type="domain" description="HPt" evidence="2">
    <location>
        <begin position="20"/>
        <end position="120"/>
    </location>
</feature>
<dbReference type="InterPro" id="IPR008207">
    <property type="entry name" value="Sig_transdc_His_kin_Hpt_dom"/>
</dbReference>
<protein>
    <submittedName>
        <fullName evidence="3">Hpt domain-containing protein</fullName>
    </submittedName>
</protein>
<keyword evidence="1" id="KW-0597">Phosphoprotein</keyword>
<dbReference type="PROSITE" id="PS50894">
    <property type="entry name" value="HPT"/>
    <property type="match status" value="1"/>
</dbReference>
<evidence type="ECO:0000313" key="4">
    <source>
        <dbReference type="Proteomes" id="UP000721861"/>
    </source>
</evidence>
<evidence type="ECO:0000259" key="2">
    <source>
        <dbReference type="PROSITE" id="PS50894"/>
    </source>
</evidence>
<keyword evidence="4" id="KW-1185">Reference proteome</keyword>
<dbReference type="RefSeq" id="WP_212226897.1">
    <property type="nucleotide sequence ID" value="NZ_JAGUCN010000005.1"/>
</dbReference>
<dbReference type="Proteomes" id="UP000721861">
    <property type="component" value="Unassembled WGS sequence"/>
</dbReference>
<sequence length="154" mass="17418">MPNPYTHINLNYLESITDGSQELIKELVSIFIEQIPEFRDGFDEGLAQKDWSKIAAVAHKAKSSVMSMGMDDLGNTDLKNLELLAKLLKIDELTQSEHNSDEVLQLQKSLESYSNDRKDWLNANKSESSIEAIITRFNQTCEAAITELQDVLEN</sequence>
<dbReference type="SUPFAM" id="SSF47226">
    <property type="entry name" value="Histidine-containing phosphotransfer domain, HPT domain"/>
    <property type="match status" value="1"/>
</dbReference>
<organism evidence="3 4">
    <name type="scientific">Carboxylicivirga mesophila</name>
    <dbReference type="NCBI Taxonomy" id="1166478"/>
    <lineage>
        <taxon>Bacteria</taxon>
        <taxon>Pseudomonadati</taxon>
        <taxon>Bacteroidota</taxon>
        <taxon>Bacteroidia</taxon>
        <taxon>Marinilabiliales</taxon>
        <taxon>Marinilabiliaceae</taxon>
        <taxon>Carboxylicivirga</taxon>
    </lineage>
</organism>
<evidence type="ECO:0000256" key="1">
    <source>
        <dbReference type="PROSITE-ProRule" id="PRU00110"/>
    </source>
</evidence>
<proteinExistence type="predicted"/>
<gene>
    <name evidence="3" type="ORF">KEM09_06410</name>
</gene>
<dbReference type="Gene3D" id="1.20.120.160">
    <property type="entry name" value="HPT domain"/>
    <property type="match status" value="1"/>
</dbReference>
<reference evidence="3 4" key="1">
    <citation type="journal article" date="2014" name="Int. J. Syst. Evol. Microbiol.">
        <title>Carboxylicivirga gen. nov. in the family Marinilabiliaceae with two novel species, Carboxylicivirga mesophila sp. nov. and Carboxylicivirga taeanensis sp. nov., and reclassification of Cytophaga fermentans as Saccharicrinis fermentans gen. nov., comb. nov.</title>
        <authorList>
            <person name="Yang S.H."/>
            <person name="Seo H.S."/>
            <person name="Woo J.H."/>
            <person name="Oh H.M."/>
            <person name="Jang H."/>
            <person name="Lee J.H."/>
            <person name="Kim S.J."/>
            <person name="Kwon K.K."/>
        </authorList>
    </citation>
    <scope>NUCLEOTIDE SEQUENCE [LARGE SCALE GENOMIC DNA]</scope>
    <source>
        <strain evidence="3 4">JCM 18290</strain>
    </source>
</reference>
<comment type="caution">
    <text evidence="3">The sequence shown here is derived from an EMBL/GenBank/DDBJ whole genome shotgun (WGS) entry which is preliminary data.</text>
</comment>
<evidence type="ECO:0000313" key="3">
    <source>
        <dbReference type="EMBL" id="MBS2211024.1"/>
    </source>
</evidence>